<reference evidence="2 3" key="1">
    <citation type="journal article" date="2013" name="BMC Genomics">
        <title>The miniature genome of a carnivorous plant Genlisea aurea contains a low number of genes and short non-coding sequences.</title>
        <authorList>
            <person name="Leushkin E.V."/>
            <person name="Sutormin R.A."/>
            <person name="Nabieva E.R."/>
            <person name="Penin A.A."/>
            <person name="Kondrashov A.S."/>
            <person name="Logacheva M.D."/>
        </authorList>
    </citation>
    <scope>NUCLEOTIDE SEQUENCE [LARGE SCALE GENOMIC DNA]</scope>
</reference>
<dbReference type="AlphaFoldDB" id="S8CKK1"/>
<protein>
    <recommendedName>
        <fullName evidence="4">WPP domain-associated protein</fullName>
    </recommendedName>
</protein>
<organism evidence="2 3">
    <name type="scientific">Genlisea aurea</name>
    <dbReference type="NCBI Taxonomy" id="192259"/>
    <lineage>
        <taxon>Eukaryota</taxon>
        <taxon>Viridiplantae</taxon>
        <taxon>Streptophyta</taxon>
        <taxon>Embryophyta</taxon>
        <taxon>Tracheophyta</taxon>
        <taxon>Spermatophyta</taxon>
        <taxon>Magnoliopsida</taxon>
        <taxon>eudicotyledons</taxon>
        <taxon>Gunneridae</taxon>
        <taxon>Pentapetalae</taxon>
        <taxon>asterids</taxon>
        <taxon>lamiids</taxon>
        <taxon>Lamiales</taxon>
        <taxon>Lentibulariaceae</taxon>
        <taxon>Genlisea</taxon>
    </lineage>
</organism>
<dbReference type="OrthoDB" id="1868826at2759"/>
<sequence>MEDYVCQIGCRSNWDSVVMKILRDALERVHEKLQSRDGPIEFLHERTTFYELAALLVEGGLNIVHEETEMHDDGCEEILSDLLEIRHWLRGRVHDMKQLMAEKDRDVMEMVENERQLREALQLKDTELLCLHAKLEPEQTTKNDEIRVNPKLAREQEEDISMLKSSVDQQVSSIKQKLEERMSRKLRLSSPKLRLDLSDNEKPNLLVGFDRVPSMKSESFSPDQTMLISRMSSDIDVLKETLDLAFGRMESAEVLPLEKQCMWAVEKDIETVVTKGFLTEVRRCFDQVRFTRKAETWKNSTLMTISSSALDELYAISEQSLVEKLESGSSRLQQLKREVSALCESAASIKNEGLLYKKAFFSRCRNLELAEAEYLVSLFDLIVPIFVVPLLKDETGICKVSKLRILYLFTVDIIPVFDIHMCIIDDVGSRLSYRLTCLGMKLNPSSPWWRKYILV</sequence>
<keyword evidence="3" id="KW-1185">Reference proteome</keyword>
<dbReference type="InterPro" id="IPR037490">
    <property type="entry name" value="WAP"/>
</dbReference>
<evidence type="ECO:0008006" key="4">
    <source>
        <dbReference type="Google" id="ProtNLM"/>
    </source>
</evidence>
<feature type="coiled-coil region" evidence="1">
    <location>
        <begin position="318"/>
        <end position="352"/>
    </location>
</feature>
<evidence type="ECO:0000313" key="2">
    <source>
        <dbReference type="EMBL" id="EPS67724.1"/>
    </source>
</evidence>
<comment type="caution">
    <text evidence="2">The sequence shown here is derived from an EMBL/GenBank/DDBJ whole genome shotgun (WGS) entry which is preliminary data.</text>
</comment>
<proteinExistence type="predicted"/>
<dbReference type="EMBL" id="AUSU01002955">
    <property type="protein sequence ID" value="EPS67724.1"/>
    <property type="molecule type" value="Genomic_DNA"/>
</dbReference>
<evidence type="ECO:0000313" key="3">
    <source>
        <dbReference type="Proteomes" id="UP000015453"/>
    </source>
</evidence>
<gene>
    <name evidence="2" type="ORF">M569_07051</name>
</gene>
<dbReference type="PANTHER" id="PTHR33883:SF7">
    <property type="entry name" value="OS04G0521600 PROTEIN"/>
    <property type="match status" value="1"/>
</dbReference>
<dbReference type="Proteomes" id="UP000015453">
    <property type="component" value="Unassembled WGS sequence"/>
</dbReference>
<name>S8CKK1_9LAMI</name>
<keyword evidence="1" id="KW-0175">Coiled coil</keyword>
<evidence type="ECO:0000256" key="1">
    <source>
        <dbReference type="SAM" id="Coils"/>
    </source>
</evidence>
<dbReference type="PANTHER" id="PTHR33883">
    <property type="entry name" value="WPP DOMAIN-ASSOCIATED PROTEIN"/>
    <property type="match status" value="1"/>
</dbReference>
<accession>S8CKK1</accession>